<dbReference type="EC" id="3.5.1.25" evidence="6"/>
<dbReference type="GO" id="GO:0006046">
    <property type="term" value="P:N-acetylglucosamine catabolic process"/>
    <property type="evidence" value="ECO:0007669"/>
    <property type="project" value="TreeGrafter"/>
</dbReference>
<dbReference type="Gene3D" id="3.20.20.140">
    <property type="entry name" value="Metal-dependent hydrolases"/>
    <property type="match status" value="1"/>
</dbReference>
<evidence type="ECO:0000313" key="6">
    <source>
        <dbReference type="EMBL" id="KFI73412.1"/>
    </source>
</evidence>
<dbReference type="Pfam" id="PF01979">
    <property type="entry name" value="Amidohydro_1"/>
    <property type="match status" value="1"/>
</dbReference>
<dbReference type="InterPro" id="IPR003764">
    <property type="entry name" value="GlcNAc_6-P_deAcase"/>
</dbReference>
<evidence type="ECO:0000256" key="3">
    <source>
        <dbReference type="ARBA" id="ARBA00022801"/>
    </source>
</evidence>
<dbReference type="CDD" id="cd00854">
    <property type="entry name" value="NagA"/>
    <property type="match status" value="1"/>
</dbReference>
<dbReference type="SUPFAM" id="SSF51556">
    <property type="entry name" value="Metallo-dependent hydrolases"/>
    <property type="match status" value="1"/>
</dbReference>
<proteinExistence type="inferred from homology"/>
<accession>A0A087BQW2</accession>
<dbReference type="GO" id="GO:0008448">
    <property type="term" value="F:N-acetylglucosamine-6-phosphate deacetylase activity"/>
    <property type="evidence" value="ECO:0007669"/>
    <property type="project" value="UniProtKB-EC"/>
</dbReference>
<feature type="domain" description="Amidohydrolase-related" evidence="5">
    <location>
        <begin position="124"/>
        <end position="462"/>
    </location>
</feature>
<comment type="caution">
    <text evidence="6">The sequence shown here is derived from an EMBL/GenBank/DDBJ whole genome shotgun (WGS) entry which is preliminary data.</text>
</comment>
<dbReference type="Proteomes" id="UP000029024">
    <property type="component" value="Unassembled WGS sequence"/>
</dbReference>
<dbReference type="PANTHER" id="PTHR11113:SF14">
    <property type="entry name" value="N-ACETYLGLUCOSAMINE-6-PHOSPHATE DEACETYLASE"/>
    <property type="match status" value="1"/>
</dbReference>
<dbReference type="InterPro" id="IPR032466">
    <property type="entry name" value="Metal_Hydrolase"/>
</dbReference>
<comment type="similarity">
    <text evidence="1">Belongs to the metallo-dependent hydrolases superfamily. NagA family.</text>
</comment>
<dbReference type="EMBL" id="JGZA01000002">
    <property type="protein sequence ID" value="KFI73412.1"/>
    <property type="molecule type" value="Genomic_DNA"/>
</dbReference>
<dbReference type="InterPro" id="IPR006680">
    <property type="entry name" value="Amidohydro-rel"/>
</dbReference>
<dbReference type="PANTHER" id="PTHR11113">
    <property type="entry name" value="N-ACETYLGLUCOSAMINE-6-PHOSPHATE DEACETYLASE"/>
    <property type="match status" value="1"/>
</dbReference>
<keyword evidence="4" id="KW-0119">Carbohydrate metabolism</keyword>
<dbReference type="AlphaFoldDB" id="A0A087BQW2"/>
<sequence length="466" mass="49380">MRLRVVIGGGICVLLPDWTILSLVSRASSRWRERMSGKENNMSDRNEIVSRVTAALEGKPAPVAIRNARKVDACGERRGYWVVSDAAGVIVAAGTGDEAFEHYCRTVGLDPADRNAVIDAEGRILTPGYVDIHAHGAWEKSFDDGSDGIDVARAGHAVHGTTRQVLSLITNPVDVICRNIRTVRAKMESGRPDILGCHLEGPFLALARKGAHDPECLKDPVPDIVDDMLEASGAANGKIGCIRQITIAPELPHGISAIRQFAAAGVVPAVGHCDADYETAKAGFDAGAGIMTHMFNAMNGLHHREPGPIPAAVEDPRVTIELINDGFHVQDPMVSLSFRFAPHRTAFVTDAMAATDCPDGAYKLGALDVNVVDGHARLVSNGAIAGSTLLLEVAVRRAVCELGLSPVDAVEAATLTPAKAFGFDKPNPVTGAPIGLIAPGFAADFNLADPADWTVEQVWCAGRKLK</sequence>
<dbReference type="InterPro" id="IPR011059">
    <property type="entry name" value="Metal-dep_hydrolase_composite"/>
</dbReference>
<dbReference type="SUPFAM" id="SSF51338">
    <property type="entry name" value="Composite domain of metallo-dependent hydrolases"/>
    <property type="match status" value="1"/>
</dbReference>
<protein>
    <submittedName>
        <fullName evidence="6">N-acetylglucosamine-6-phosphate deacetylase</fullName>
        <ecNumber evidence="6">3.5.1.25</ecNumber>
    </submittedName>
</protein>
<organism evidence="6 7">
    <name type="scientific">Bifidobacterium longum subsp. suis</name>
    <dbReference type="NCBI Taxonomy" id="1695"/>
    <lineage>
        <taxon>Bacteria</taxon>
        <taxon>Bacillati</taxon>
        <taxon>Actinomycetota</taxon>
        <taxon>Actinomycetes</taxon>
        <taxon>Bifidobacteriales</taxon>
        <taxon>Bifidobacteriaceae</taxon>
        <taxon>Bifidobacterium</taxon>
    </lineage>
</organism>
<dbReference type="GO" id="GO:0046872">
    <property type="term" value="F:metal ion binding"/>
    <property type="evidence" value="ECO:0007669"/>
    <property type="project" value="UniProtKB-KW"/>
</dbReference>
<keyword evidence="3 6" id="KW-0378">Hydrolase</keyword>
<evidence type="ECO:0000259" key="5">
    <source>
        <dbReference type="Pfam" id="PF01979"/>
    </source>
</evidence>
<name>A0A087BQW2_BIFLN</name>
<gene>
    <name evidence="6" type="ORF">BLSS_0861</name>
</gene>
<evidence type="ECO:0000313" key="7">
    <source>
        <dbReference type="Proteomes" id="UP000029024"/>
    </source>
</evidence>
<keyword evidence="2" id="KW-0479">Metal-binding</keyword>
<evidence type="ECO:0000256" key="2">
    <source>
        <dbReference type="ARBA" id="ARBA00022723"/>
    </source>
</evidence>
<dbReference type="Gene3D" id="2.30.40.10">
    <property type="entry name" value="Urease, subunit C, domain 1"/>
    <property type="match status" value="1"/>
</dbReference>
<evidence type="ECO:0000256" key="1">
    <source>
        <dbReference type="ARBA" id="ARBA00010716"/>
    </source>
</evidence>
<reference evidence="6 7" key="1">
    <citation type="submission" date="2014-03" db="EMBL/GenBank/DDBJ databases">
        <title>Genomics of Bifidobacteria.</title>
        <authorList>
            <person name="Ventura M."/>
            <person name="Milani C."/>
            <person name="Lugli G.A."/>
        </authorList>
    </citation>
    <scope>NUCLEOTIDE SEQUENCE [LARGE SCALE GENOMIC DNA]</scope>
    <source>
        <strain evidence="6 7">LMG 21814</strain>
    </source>
</reference>
<evidence type="ECO:0000256" key="4">
    <source>
        <dbReference type="ARBA" id="ARBA00023277"/>
    </source>
</evidence>